<evidence type="ECO:0000313" key="3">
    <source>
        <dbReference type="Proteomes" id="UP000707071"/>
    </source>
</evidence>
<keyword evidence="3" id="KW-1185">Reference proteome</keyword>
<evidence type="ECO:0000256" key="1">
    <source>
        <dbReference type="SAM" id="MobiDB-lite"/>
    </source>
</evidence>
<dbReference type="EMBL" id="SRRH01000013">
    <property type="protein sequence ID" value="KAG6303148.1"/>
    <property type="molecule type" value="Genomic_DNA"/>
</dbReference>
<sequence length="229" mass="24902">MDGEFVFVRTWQGSIMVSTSLLPRSFDQNSSHPDSNHPYNNSRDSNTASRLQHRNTSHLVTATPPPPPPVPNYWHHRPLAAAAGGNGVDYDENFFYAPSTSLDGTASNPAQMYSPVHTPRTDDDAASIPDAYPSFSPRESVGSAFSHNSPGPEWGDTFVATDSSLFPAAQCYCSIPAMGLPSAPGSGWSDDGKTQSFWHEQNFGFPLACNEFQGSAKTPNYYLQLGSMY</sequence>
<dbReference type="AlphaFoldDB" id="A0A9P7QT91"/>
<organism evidence="2 3">
    <name type="scientific">Claviceps aff. purpurea</name>
    <dbReference type="NCBI Taxonomy" id="1967640"/>
    <lineage>
        <taxon>Eukaryota</taxon>
        <taxon>Fungi</taxon>
        <taxon>Dikarya</taxon>
        <taxon>Ascomycota</taxon>
        <taxon>Pezizomycotina</taxon>
        <taxon>Sordariomycetes</taxon>
        <taxon>Hypocreomycetidae</taxon>
        <taxon>Hypocreales</taxon>
        <taxon>Clavicipitaceae</taxon>
        <taxon>Claviceps</taxon>
    </lineage>
</organism>
<protein>
    <submittedName>
        <fullName evidence="2">Uncharacterized protein</fullName>
    </submittedName>
</protein>
<comment type="caution">
    <text evidence="2">The sequence shown here is derived from an EMBL/GenBank/DDBJ whole genome shotgun (WGS) entry which is preliminary data.</text>
</comment>
<proteinExistence type="predicted"/>
<dbReference type="Proteomes" id="UP000707071">
    <property type="component" value="Unassembled WGS sequence"/>
</dbReference>
<reference evidence="2 3" key="1">
    <citation type="journal article" date="2020" name="bioRxiv">
        <title>Whole genome comparisons of ergot fungi reveals the divergence and evolution of species within the genus Claviceps are the result of varying mechanisms driving genome evolution and host range expansion.</title>
        <authorList>
            <person name="Wyka S.A."/>
            <person name="Mondo S.J."/>
            <person name="Liu M."/>
            <person name="Dettman J."/>
            <person name="Nalam V."/>
            <person name="Broders K.D."/>
        </authorList>
    </citation>
    <scope>NUCLEOTIDE SEQUENCE [LARGE SCALE GENOMIC DNA]</scope>
    <source>
        <strain evidence="2 3">Clav52</strain>
    </source>
</reference>
<evidence type="ECO:0000313" key="2">
    <source>
        <dbReference type="EMBL" id="KAG6303148.1"/>
    </source>
</evidence>
<feature type="region of interest" description="Disordered" evidence="1">
    <location>
        <begin position="26"/>
        <end position="53"/>
    </location>
</feature>
<accession>A0A9P7QT91</accession>
<name>A0A9P7QT91_9HYPO</name>
<gene>
    <name evidence="2" type="ORF">E4U09_000947</name>
</gene>
<feature type="compositionally biased region" description="Polar residues" evidence="1">
    <location>
        <begin position="26"/>
        <end position="50"/>
    </location>
</feature>